<reference evidence="2 3" key="1">
    <citation type="submission" date="2015-11" db="EMBL/GenBank/DDBJ databases">
        <title>Draft Genome Sequence of the Strain BR 10423 (Rhizobium sp.) isolated from nodules of Mimosa pudica.</title>
        <authorList>
            <person name="Barauna A.C."/>
            <person name="Zilli J.E."/>
            <person name="Simoes-Araujo J.L."/>
            <person name="Reis V.M."/>
            <person name="James E.K."/>
            <person name="Reis F.B.Jr."/>
            <person name="Rouws L.F."/>
            <person name="Passos S.R."/>
            <person name="Gois S.R."/>
        </authorList>
    </citation>
    <scope>NUCLEOTIDE SEQUENCE [LARGE SCALE GENOMIC DNA]</scope>
    <source>
        <strain evidence="2 3">BR10423</strain>
    </source>
</reference>
<evidence type="ECO:0000313" key="3">
    <source>
        <dbReference type="Proteomes" id="UP000068164"/>
    </source>
</evidence>
<evidence type="ECO:0000313" key="2">
    <source>
        <dbReference type="EMBL" id="KWV55161.1"/>
    </source>
</evidence>
<gene>
    <name evidence="2" type="ORF">AS026_37960</name>
</gene>
<comment type="caution">
    <text evidence="2">The sequence shown here is derived from an EMBL/GenBank/DDBJ whole genome shotgun (WGS) entry which is preliminary data.</text>
</comment>
<dbReference type="RefSeq" id="WP_028749240.1">
    <property type="nucleotide sequence ID" value="NZ_LNCD01000055.1"/>
</dbReference>
<feature type="chain" id="PRO_5007165462" evidence="1">
    <location>
        <begin position="24"/>
        <end position="145"/>
    </location>
</feature>
<evidence type="ECO:0000256" key="1">
    <source>
        <dbReference type="SAM" id="SignalP"/>
    </source>
</evidence>
<organism evidence="2 3">
    <name type="scientific">Rhizobium altiplani</name>
    <dbReference type="NCBI Taxonomy" id="1864509"/>
    <lineage>
        <taxon>Bacteria</taxon>
        <taxon>Pseudomonadati</taxon>
        <taxon>Pseudomonadota</taxon>
        <taxon>Alphaproteobacteria</taxon>
        <taxon>Hyphomicrobiales</taxon>
        <taxon>Rhizobiaceae</taxon>
        <taxon>Rhizobium/Agrobacterium group</taxon>
        <taxon>Rhizobium</taxon>
    </lineage>
</organism>
<feature type="signal peptide" evidence="1">
    <location>
        <begin position="1"/>
        <end position="23"/>
    </location>
</feature>
<dbReference type="OrthoDB" id="9875188at2"/>
<dbReference type="Proteomes" id="UP000068164">
    <property type="component" value="Unassembled WGS sequence"/>
</dbReference>
<protein>
    <submittedName>
        <fullName evidence="2">Uncharacterized protein</fullName>
    </submittedName>
</protein>
<accession>A0A120FNB6</accession>
<keyword evidence="1" id="KW-0732">Signal</keyword>
<dbReference type="AlphaFoldDB" id="A0A120FNB6"/>
<name>A0A120FNB6_9HYPH</name>
<proteinExistence type="predicted"/>
<dbReference type="EMBL" id="LNCD01000055">
    <property type="protein sequence ID" value="KWV55161.1"/>
    <property type="molecule type" value="Genomic_DNA"/>
</dbReference>
<sequence>MSKILLISAVSGLTLCAGFAAYAAVNAAPQDVAVTAQCTTDATGLDGRRKACDSEWQRVQAPAGYVLAKETTKGGLVSANGSETECRVQFGDAIEVIPGLPQPTNISLQAHARSPNGHATGRGWATCKYSVRMVPLPKPDTNGWH</sequence>
<keyword evidence="3" id="KW-1185">Reference proteome</keyword>